<comment type="caution">
    <text evidence="1">The sequence shown here is derived from an EMBL/GenBank/DDBJ whole genome shotgun (WGS) entry which is preliminary data.</text>
</comment>
<dbReference type="AlphaFoldDB" id="A0A6L5QFA3"/>
<dbReference type="Gene3D" id="2.60.120.620">
    <property type="entry name" value="q2cbj1_9rhob like domain"/>
    <property type="match status" value="1"/>
</dbReference>
<dbReference type="Proteomes" id="UP000481037">
    <property type="component" value="Unassembled WGS sequence"/>
</dbReference>
<gene>
    <name evidence="1" type="ORF">GJ697_10215</name>
</gene>
<accession>A0A6L5QFA3</accession>
<name>A0A6L5QFA3_9BURK</name>
<dbReference type="Pfam" id="PF05721">
    <property type="entry name" value="PhyH"/>
    <property type="match status" value="1"/>
</dbReference>
<dbReference type="GO" id="GO:0016706">
    <property type="term" value="F:2-oxoglutarate-dependent dioxygenase activity"/>
    <property type="evidence" value="ECO:0007669"/>
    <property type="project" value="UniProtKB-ARBA"/>
</dbReference>
<evidence type="ECO:0000313" key="1">
    <source>
        <dbReference type="EMBL" id="MRX08208.1"/>
    </source>
</evidence>
<proteinExistence type="predicted"/>
<protein>
    <submittedName>
        <fullName evidence="1">Phytanoyl-CoA dioxygenase</fullName>
    </submittedName>
</protein>
<dbReference type="SUPFAM" id="SSF51197">
    <property type="entry name" value="Clavaminate synthase-like"/>
    <property type="match status" value="1"/>
</dbReference>
<organism evidence="1 2">
    <name type="scientific">Duganella alba</name>
    <dbReference type="NCBI Taxonomy" id="2666081"/>
    <lineage>
        <taxon>Bacteria</taxon>
        <taxon>Pseudomonadati</taxon>
        <taxon>Pseudomonadota</taxon>
        <taxon>Betaproteobacteria</taxon>
        <taxon>Burkholderiales</taxon>
        <taxon>Oxalobacteraceae</taxon>
        <taxon>Telluria group</taxon>
        <taxon>Duganella</taxon>
    </lineage>
</organism>
<dbReference type="EMBL" id="WKJM01000007">
    <property type="protein sequence ID" value="MRX08208.1"/>
    <property type="molecule type" value="Genomic_DNA"/>
</dbReference>
<reference evidence="1 2" key="1">
    <citation type="submission" date="2019-11" db="EMBL/GenBank/DDBJ databases">
        <title>Novel species isolated from a subtropical stream in China.</title>
        <authorList>
            <person name="Lu H."/>
        </authorList>
    </citation>
    <scope>NUCLEOTIDE SEQUENCE [LARGE SCALE GENOMIC DNA]</scope>
    <source>
        <strain evidence="1 2">FT25W</strain>
    </source>
</reference>
<keyword evidence="1" id="KW-0223">Dioxygenase</keyword>
<sequence>MTTHLFDQSGYAILPDMVAPDRLQFIDAGQMNSRQMLELDWCASLADEVRLKLLAAGLIANDYVAVQCTYFEKSTEHNWLVAFHQDLSIPVKARIAHAALSGWSEKDGVLFVQPPPALLEQLLALRLHIDDCGPEDGALKVIPGSHRSGRLNEAGKAGIRDVTEEVLCPVAQGAGMAMRPLLLHASSKATGGSRRRVLHFLFGPPTLPYGLEWA</sequence>
<dbReference type="InterPro" id="IPR008775">
    <property type="entry name" value="Phytyl_CoA_dOase-like"/>
</dbReference>
<dbReference type="RefSeq" id="WP_154364614.1">
    <property type="nucleotide sequence ID" value="NZ_WKJM01000007.1"/>
</dbReference>
<keyword evidence="2" id="KW-1185">Reference proteome</keyword>
<keyword evidence="1" id="KW-0560">Oxidoreductase</keyword>
<evidence type="ECO:0000313" key="2">
    <source>
        <dbReference type="Proteomes" id="UP000481037"/>
    </source>
</evidence>